<keyword evidence="1" id="KW-1133">Transmembrane helix</keyword>
<feature type="transmembrane region" description="Helical" evidence="1">
    <location>
        <begin position="112"/>
        <end position="134"/>
    </location>
</feature>
<keyword evidence="1" id="KW-0472">Membrane</keyword>
<dbReference type="RefSeq" id="WP_039423942.1">
    <property type="nucleotide sequence ID" value="NZ_JRAJ01000002.1"/>
</dbReference>
<evidence type="ECO:0000256" key="1">
    <source>
        <dbReference type="SAM" id="Phobius"/>
    </source>
</evidence>
<reference evidence="2 3" key="1">
    <citation type="submission" date="2014-08" db="EMBL/GenBank/DDBJ databases">
        <title>Porphyromonas gulae strain:COT-052_OH3439 Genome sequencing.</title>
        <authorList>
            <person name="Wallis C."/>
            <person name="Deusch O."/>
            <person name="O'Flynn C."/>
            <person name="Davis I."/>
            <person name="Jospin G."/>
            <person name="Darling A.E."/>
            <person name="Coil D.A."/>
            <person name="Alexiev A."/>
            <person name="Horsfall A."/>
            <person name="Kirkwood N."/>
            <person name="Harris S."/>
            <person name="Eisen J.A."/>
        </authorList>
    </citation>
    <scope>NUCLEOTIDE SEQUENCE [LARGE SCALE GENOMIC DNA]</scope>
    <source>
        <strain evidence="3">COT-052 OH3439</strain>
    </source>
</reference>
<evidence type="ECO:0000313" key="2">
    <source>
        <dbReference type="EMBL" id="KGN89868.1"/>
    </source>
</evidence>
<dbReference type="EMBL" id="JRAK01000057">
    <property type="protein sequence ID" value="KGN89868.1"/>
    <property type="molecule type" value="Genomic_DNA"/>
</dbReference>
<comment type="caution">
    <text evidence="2">The sequence shown here is derived from an EMBL/GenBank/DDBJ whole genome shotgun (WGS) entry which is preliminary data.</text>
</comment>
<proteinExistence type="predicted"/>
<accession>A0A0A2EED2</accession>
<sequence length="148" mass="17186">MNKEECKRQHLDHVQGVITRMAGNSFQIKGFCMAMATILGALYAASFRCELMIVLALISAACALVDAYYLQLERKYRELYKRSVAKMEEDRPHKEIYDMDVRKIKMNYWRCLFSKSLWMPYGIILALLLIWLFLSCLHPCGQSAVCCQ</sequence>
<dbReference type="Proteomes" id="UP000030146">
    <property type="component" value="Unassembled WGS sequence"/>
</dbReference>
<keyword evidence="3" id="KW-1185">Reference proteome</keyword>
<name>A0A0A2EED2_9PORP</name>
<feature type="transmembrane region" description="Helical" evidence="1">
    <location>
        <begin position="28"/>
        <end position="45"/>
    </location>
</feature>
<protein>
    <submittedName>
        <fullName evidence="2">Uncharacterized protein</fullName>
    </submittedName>
</protein>
<feature type="transmembrane region" description="Helical" evidence="1">
    <location>
        <begin position="51"/>
        <end position="72"/>
    </location>
</feature>
<keyword evidence="1" id="KW-0812">Transmembrane</keyword>
<gene>
    <name evidence="2" type="ORF">HR15_03685</name>
</gene>
<evidence type="ECO:0000313" key="3">
    <source>
        <dbReference type="Proteomes" id="UP000030146"/>
    </source>
</evidence>
<organism evidence="2 3">
    <name type="scientific">Porphyromonas gulae</name>
    <dbReference type="NCBI Taxonomy" id="111105"/>
    <lineage>
        <taxon>Bacteria</taxon>
        <taxon>Pseudomonadati</taxon>
        <taxon>Bacteroidota</taxon>
        <taxon>Bacteroidia</taxon>
        <taxon>Bacteroidales</taxon>
        <taxon>Porphyromonadaceae</taxon>
        <taxon>Porphyromonas</taxon>
    </lineage>
</organism>
<dbReference type="AlphaFoldDB" id="A0A0A2EED2"/>